<keyword evidence="5" id="KW-0804">Transcription</keyword>
<evidence type="ECO:0000256" key="3">
    <source>
        <dbReference type="ARBA" id="ARBA00023015"/>
    </source>
</evidence>
<reference evidence="10 11" key="1">
    <citation type="submission" date="2019-04" db="EMBL/GenBank/DDBJ databases">
        <title>Sulfurimonas crateris sp. nov. a facultative anaerobic sulfur-oxidizing chemolithautotrophic bacterium isolated from a terrestrial mud vulcano.</title>
        <authorList>
            <person name="Ratnikova N.M."/>
            <person name="Slobodkin A.I."/>
            <person name="Merkel A.Y."/>
            <person name="Novikov A."/>
            <person name="Bonch-Osmolovskaya E.A."/>
            <person name="Slobodkina G.B."/>
        </authorList>
    </citation>
    <scope>NUCLEOTIDE SEQUENCE [LARGE SCALE GENOMIC DNA]</scope>
    <source>
        <strain evidence="10 11">SN118</strain>
    </source>
</reference>
<evidence type="ECO:0000313" key="10">
    <source>
        <dbReference type="EMBL" id="TKI70310.1"/>
    </source>
</evidence>
<protein>
    <submittedName>
        <fullName evidence="10">Response regulator transcription factor</fullName>
    </submittedName>
</protein>
<keyword evidence="3" id="KW-0805">Transcription regulation</keyword>
<evidence type="ECO:0000256" key="2">
    <source>
        <dbReference type="ARBA" id="ARBA00023012"/>
    </source>
</evidence>
<feature type="domain" description="OmpR/PhoB-type" evidence="9">
    <location>
        <begin position="151"/>
        <end position="246"/>
    </location>
</feature>
<dbReference type="SMART" id="SM00862">
    <property type="entry name" value="Trans_reg_C"/>
    <property type="match status" value="1"/>
</dbReference>
<dbReference type="GO" id="GO:0032993">
    <property type="term" value="C:protein-DNA complex"/>
    <property type="evidence" value="ECO:0007669"/>
    <property type="project" value="TreeGrafter"/>
</dbReference>
<dbReference type="Gene3D" id="1.10.10.10">
    <property type="entry name" value="Winged helix-like DNA-binding domain superfamily/Winged helix DNA-binding domain"/>
    <property type="match status" value="1"/>
</dbReference>
<organism evidence="10 11">
    <name type="scientific">Sulfurimonas crateris</name>
    <dbReference type="NCBI Taxonomy" id="2574727"/>
    <lineage>
        <taxon>Bacteria</taxon>
        <taxon>Pseudomonadati</taxon>
        <taxon>Campylobacterota</taxon>
        <taxon>Epsilonproteobacteria</taxon>
        <taxon>Campylobacterales</taxon>
        <taxon>Sulfurimonadaceae</taxon>
        <taxon>Sulfurimonas</taxon>
    </lineage>
</organism>
<evidence type="ECO:0000259" key="8">
    <source>
        <dbReference type="PROSITE" id="PS50110"/>
    </source>
</evidence>
<dbReference type="GO" id="GO:0006355">
    <property type="term" value="P:regulation of DNA-templated transcription"/>
    <property type="evidence" value="ECO:0007669"/>
    <property type="project" value="InterPro"/>
</dbReference>
<feature type="domain" description="Response regulatory" evidence="8">
    <location>
        <begin position="15"/>
        <end position="135"/>
    </location>
</feature>
<dbReference type="InterPro" id="IPR001789">
    <property type="entry name" value="Sig_transdc_resp-reg_receiver"/>
</dbReference>
<dbReference type="InterPro" id="IPR011006">
    <property type="entry name" value="CheY-like_superfamily"/>
</dbReference>
<evidence type="ECO:0000313" key="11">
    <source>
        <dbReference type="Proteomes" id="UP000309561"/>
    </source>
</evidence>
<keyword evidence="2" id="KW-0902">Two-component regulatory system</keyword>
<dbReference type="Pfam" id="PF00486">
    <property type="entry name" value="Trans_reg_C"/>
    <property type="match status" value="1"/>
</dbReference>
<accession>A0A4U2Z9X4</accession>
<dbReference type="PANTHER" id="PTHR48111">
    <property type="entry name" value="REGULATOR OF RPOS"/>
    <property type="match status" value="1"/>
</dbReference>
<keyword evidence="11" id="KW-1185">Reference proteome</keyword>
<dbReference type="PROSITE" id="PS50110">
    <property type="entry name" value="RESPONSE_REGULATORY"/>
    <property type="match status" value="1"/>
</dbReference>
<dbReference type="PANTHER" id="PTHR48111:SF1">
    <property type="entry name" value="TWO-COMPONENT RESPONSE REGULATOR ORR33"/>
    <property type="match status" value="1"/>
</dbReference>
<dbReference type="Pfam" id="PF00072">
    <property type="entry name" value="Response_reg"/>
    <property type="match status" value="1"/>
</dbReference>
<name>A0A4U2Z9X4_9BACT</name>
<evidence type="ECO:0000256" key="7">
    <source>
        <dbReference type="PROSITE-ProRule" id="PRU01091"/>
    </source>
</evidence>
<dbReference type="GO" id="GO:0000976">
    <property type="term" value="F:transcription cis-regulatory region binding"/>
    <property type="evidence" value="ECO:0007669"/>
    <property type="project" value="TreeGrafter"/>
</dbReference>
<dbReference type="GO" id="GO:0000156">
    <property type="term" value="F:phosphorelay response regulator activity"/>
    <property type="evidence" value="ECO:0007669"/>
    <property type="project" value="TreeGrafter"/>
</dbReference>
<dbReference type="PROSITE" id="PS51755">
    <property type="entry name" value="OMPR_PHOB"/>
    <property type="match status" value="1"/>
</dbReference>
<dbReference type="Gene3D" id="3.40.50.2300">
    <property type="match status" value="1"/>
</dbReference>
<dbReference type="SUPFAM" id="SSF46894">
    <property type="entry name" value="C-terminal effector domain of the bipartite response regulators"/>
    <property type="match status" value="1"/>
</dbReference>
<feature type="modified residue" description="4-aspartylphosphate" evidence="6">
    <location>
        <position position="70"/>
    </location>
</feature>
<dbReference type="OrthoDB" id="8912111at2"/>
<evidence type="ECO:0000256" key="1">
    <source>
        <dbReference type="ARBA" id="ARBA00022553"/>
    </source>
</evidence>
<evidence type="ECO:0000259" key="9">
    <source>
        <dbReference type="PROSITE" id="PS51755"/>
    </source>
</evidence>
<dbReference type="SMART" id="SM00448">
    <property type="entry name" value="REC"/>
    <property type="match status" value="1"/>
</dbReference>
<dbReference type="SUPFAM" id="SSF52172">
    <property type="entry name" value="CheY-like"/>
    <property type="match status" value="1"/>
</dbReference>
<keyword evidence="4 7" id="KW-0238">DNA-binding</keyword>
<evidence type="ECO:0000256" key="6">
    <source>
        <dbReference type="PROSITE-ProRule" id="PRU00169"/>
    </source>
</evidence>
<dbReference type="Proteomes" id="UP000309561">
    <property type="component" value="Unassembled WGS sequence"/>
</dbReference>
<proteinExistence type="predicted"/>
<dbReference type="InterPro" id="IPR001867">
    <property type="entry name" value="OmpR/PhoB-type_DNA-bd"/>
</dbReference>
<dbReference type="RefSeq" id="WP_137012229.1">
    <property type="nucleotide sequence ID" value="NZ_SZPX01000002.1"/>
</dbReference>
<feature type="DNA-binding region" description="OmpR/PhoB-type" evidence="7">
    <location>
        <begin position="151"/>
        <end position="246"/>
    </location>
</feature>
<comment type="caution">
    <text evidence="10">The sequence shown here is derived from an EMBL/GenBank/DDBJ whole genome shotgun (WGS) entry which is preliminary data.</text>
</comment>
<dbReference type="AlphaFoldDB" id="A0A4U2Z9X4"/>
<dbReference type="InterPro" id="IPR036388">
    <property type="entry name" value="WH-like_DNA-bd_sf"/>
</dbReference>
<dbReference type="InterPro" id="IPR039420">
    <property type="entry name" value="WalR-like"/>
</dbReference>
<gene>
    <name evidence="10" type="ORF">FCU45_03230</name>
</gene>
<dbReference type="InterPro" id="IPR016032">
    <property type="entry name" value="Sig_transdc_resp-reg_C-effctor"/>
</dbReference>
<dbReference type="GO" id="GO:0005829">
    <property type="term" value="C:cytosol"/>
    <property type="evidence" value="ECO:0007669"/>
    <property type="project" value="TreeGrafter"/>
</dbReference>
<evidence type="ECO:0000256" key="4">
    <source>
        <dbReference type="ARBA" id="ARBA00023125"/>
    </source>
</evidence>
<evidence type="ECO:0000256" key="5">
    <source>
        <dbReference type="ARBA" id="ARBA00023163"/>
    </source>
</evidence>
<dbReference type="EMBL" id="SZPX01000002">
    <property type="protein sequence ID" value="TKI70310.1"/>
    <property type="molecule type" value="Genomic_DNA"/>
</dbReference>
<keyword evidence="1 6" id="KW-0597">Phosphoprotein</keyword>
<sequence>MLNSKELLTHTKGLSILFAEDHDDLRDNTREILKTFFSQAHSATNGEEAIRKYKEFYLKESKYYDIILSDIQMPRVNGVELVESIYNINPDQIVIIVSAYDDTKYLLPLINLGIEQFIKKPIDYQDLLKVLLNASKKLNAANTKEVVNKHPSIVKLNGSCTFNKDTNILLVNGEMVTLTKYEIIFLQLLSDKIGMIHSNEDITSHYSDLNENLDIVNIRKLVSKLRKKLPENSIESIYAVGYRMVPTQY</sequence>